<dbReference type="Proteomes" id="UP000468990">
    <property type="component" value="Unassembled WGS sequence"/>
</dbReference>
<evidence type="ECO:0008006" key="3">
    <source>
        <dbReference type="Google" id="ProtNLM"/>
    </source>
</evidence>
<sequence length="313" mass="36405">MRKFIINSIFFLFPVFLGLAFMELMLTNIPNDYLFKNKYLDENSAEIETLILGSSHTYYGVDPQFMKHNGFNSAAISQSLDYDYEILKKYESRLKKLKYIIIPVDYFSLFSKLETGIESWRIKNYIIYYNINTGNNYNPSNHFELFNGKISDNIERIKEYYIYHKVKNITCNKYGSGVISSSTTKKDLIETGKSAAKRHTKNIHDSLYFQENTEILKNIVQLANSKNAKIIFITCPANKTYVENLNAAQLYATINFMNRFVKNNPNASYYNFLSDKSFEDADFYDADHLNKIGAKKLSMKIDNLLTGKENKIH</sequence>
<dbReference type="RefSeq" id="WP_142450142.1">
    <property type="nucleotide sequence ID" value="NZ_FXTA01000002.1"/>
</dbReference>
<protein>
    <recommendedName>
        <fullName evidence="3">DUF1574 domain-containing protein</fullName>
    </recommendedName>
</protein>
<gene>
    <name evidence="1" type="ORF">GJU42_00765</name>
</gene>
<organism evidence="1 2">
    <name type="scientific">Flavobacterium resistens</name>
    <dbReference type="NCBI Taxonomy" id="443612"/>
    <lineage>
        <taxon>Bacteria</taxon>
        <taxon>Pseudomonadati</taxon>
        <taxon>Bacteroidota</taxon>
        <taxon>Flavobacteriia</taxon>
        <taxon>Flavobacteriales</taxon>
        <taxon>Flavobacteriaceae</taxon>
        <taxon>Flavobacterium</taxon>
    </lineage>
</organism>
<keyword evidence="2" id="KW-1185">Reference proteome</keyword>
<dbReference type="SUPFAM" id="SSF52266">
    <property type="entry name" value="SGNH hydrolase"/>
    <property type="match status" value="1"/>
</dbReference>
<proteinExistence type="predicted"/>
<reference evidence="1 2" key="1">
    <citation type="submission" date="2019-11" db="EMBL/GenBank/DDBJ databases">
        <title>Flavobacterium resistens genome.</title>
        <authorList>
            <person name="Wilson V.M."/>
            <person name="Newman J.D."/>
        </authorList>
    </citation>
    <scope>NUCLEOTIDE SEQUENCE [LARGE SCALE GENOMIC DNA]</scope>
    <source>
        <strain evidence="1 2">DSM 19382</strain>
    </source>
</reference>
<evidence type="ECO:0000313" key="1">
    <source>
        <dbReference type="EMBL" id="MRX66488.1"/>
    </source>
</evidence>
<comment type="caution">
    <text evidence="1">The sequence shown here is derived from an EMBL/GenBank/DDBJ whole genome shotgun (WGS) entry which is preliminary data.</text>
</comment>
<accession>A0ABW9Q1N3</accession>
<name>A0ABW9Q1N3_9FLAO</name>
<evidence type="ECO:0000313" key="2">
    <source>
        <dbReference type="Proteomes" id="UP000468990"/>
    </source>
</evidence>
<dbReference type="EMBL" id="WKKG01000001">
    <property type="protein sequence ID" value="MRX66488.1"/>
    <property type="molecule type" value="Genomic_DNA"/>
</dbReference>